<organism evidence="10 11">
    <name type="scientific">Steinernema glaseri</name>
    <dbReference type="NCBI Taxonomy" id="37863"/>
    <lineage>
        <taxon>Eukaryota</taxon>
        <taxon>Metazoa</taxon>
        <taxon>Ecdysozoa</taxon>
        <taxon>Nematoda</taxon>
        <taxon>Chromadorea</taxon>
        <taxon>Rhabditida</taxon>
        <taxon>Tylenchina</taxon>
        <taxon>Panagrolaimomorpha</taxon>
        <taxon>Strongyloidoidea</taxon>
        <taxon>Steinernematidae</taxon>
        <taxon>Steinernema</taxon>
    </lineage>
</organism>
<comment type="catalytic activity">
    <reaction evidence="7">
        <text>L-threonyl-[protein] + ATP = O-phospho-L-threonyl-[protein] + ADP + H(+)</text>
        <dbReference type="Rhea" id="RHEA:46608"/>
        <dbReference type="Rhea" id="RHEA-COMP:11060"/>
        <dbReference type="Rhea" id="RHEA-COMP:11605"/>
        <dbReference type="ChEBI" id="CHEBI:15378"/>
        <dbReference type="ChEBI" id="CHEBI:30013"/>
        <dbReference type="ChEBI" id="CHEBI:30616"/>
        <dbReference type="ChEBI" id="CHEBI:61977"/>
        <dbReference type="ChEBI" id="CHEBI:456216"/>
        <dbReference type="EC" id="2.7.11.1"/>
    </reaction>
</comment>
<evidence type="ECO:0000256" key="2">
    <source>
        <dbReference type="ARBA" id="ARBA00022527"/>
    </source>
</evidence>
<dbReference type="AlphaFoldDB" id="A0A1I7ZPW3"/>
<keyword evidence="4" id="KW-0547">Nucleotide-binding</keyword>
<evidence type="ECO:0000313" key="11">
    <source>
        <dbReference type="WBParaSite" id="L893_g28633.t1"/>
    </source>
</evidence>
<sequence>MVQDQTVKLESWQEDEARQLSEKLTKELELLSAFQSRQKISLENQCERERVQLSDKIARRKTVLECRIEDEMKKLEDDRNRQLKVMRDRHAEELALLDEDAAILSESVSQMNLDLNSPSSMSSSCQFSTSSKRDSFSTVTNL</sequence>
<dbReference type="GO" id="GO:0005524">
    <property type="term" value="F:ATP binding"/>
    <property type="evidence" value="ECO:0007669"/>
    <property type="project" value="UniProtKB-KW"/>
</dbReference>
<keyword evidence="2" id="KW-0723">Serine/threonine-protein kinase</keyword>
<proteinExistence type="predicted"/>
<protein>
    <recommendedName>
        <fullName evidence="1">non-specific serine/threonine protein kinase</fullName>
        <ecNumber evidence="1">2.7.11.1</ecNumber>
    </recommendedName>
</protein>
<keyword evidence="10" id="KW-1185">Reference proteome</keyword>
<dbReference type="EC" id="2.7.11.1" evidence="1"/>
<feature type="region of interest" description="Disordered" evidence="9">
    <location>
        <begin position="115"/>
        <end position="142"/>
    </location>
</feature>
<evidence type="ECO:0000256" key="5">
    <source>
        <dbReference type="ARBA" id="ARBA00022777"/>
    </source>
</evidence>
<keyword evidence="3" id="KW-0808">Transferase</keyword>
<evidence type="ECO:0000256" key="4">
    <source>
        <dbReference type="ARBA" id="ARBA00022741"/>
    </source>
</evidence>
<dbReference type="PANTHER" id="PTHR47167:SF4">
    <property type="entry name" value="SERINE_THREONINE-PROTEIN KINASE TAO"/>
    <property type="match status" value="1"/>
</dbReference>
<evidence type="ECO:0000256" key="7">
    <source>
        <dbReference type="ARBA" id="ARBA00047899"/>
    </source>
</evidence>
<dbReference type="WBParaSite" id="L893_g28633.t1">
    <property type="protein sequence ID" value="L893_g28633.t1"/>
    <property type="gene ID" value="L893_g28633"/>
</dbReference>
<evidence type="ECO:0000256" key="1">
    <source>
        <dbReference type="ARBA" id="ARBA00012513"/>
    </source>
</evidence>
<name>A0A1I7ZPW3_9BILA</name>
<keyword evidence="6" id="KW-0067">ATP-binding</keyword>
<reference evidence="11" key="1">
    <citation type="submission" date="2016-11" db="UniProtKB">
        <authorList>
            <consortium name="WormBaseParasite"/>
        </authorList>
    </citation>
    <scope>IDENTIFICATION</scope>
</reference>
<dbReference type="GO" id="GO:0004674">
    <property type="term" value="F:protein serine/threonine kinase activity"/>
    <property type="evidence" value="ECO:0007669"/>
    <property type="project" value="UniProtKB-KW"/>
</dbReference>
<dbReference type="GO" id="GO:0005737">
    <property type="term" value="C:cytoplasm"/>
    <property type="evidence" value="ECO:0007669"/>
    <property type="project" value="TreeGrafter"/>
</dbReference>
<dbReference type="PANTHER" id="PTHR47167">
    <property type="entry name" value="SERINE/THREONINE-PROTEIN KINASE TAO1-LIKE PROTEIN"/>
    <property type="match status" value="1"/>
</dbReference>
<feature type="compositionally biased region" description="Low complexity" evidence="9">
    <location>
        <begin position="117"/>
        <end position="130"/>
    </location>
</feature>
<evidence type="ECO:0000256" key="3">
    <source>
        <dbReference type="ARBA" id="ARBA00022679"/>
    </source>
</evidence>
<dbReference type="Proteomes" id="UP000095287">
    <property type="component" value="Unplaced"/>
</dbReference>
<keyword evidence="5" id="KW-0418">Kinase</keyword>
<evidence type="ECO:0000256" key="6">
    <source>
        <dbReference type="ARBA" id="ARBA00022840"/>
    </source>
</evidence>
<accession>A0A1I7ZPW3</accession>
<dbReference type="InterPro" id="IPR051234">
    <property type="entry name" value="TAO_STE20_kinase"/>
</dbReference>
<comment type="catalytic activity">
    <reaction evidence="8">
        <text>L-seryl-[protein] + ATP = O-phospho-L-seryl-[protein] + ADP + H(+)</text>
        <dbReference type="Rhea" id="RHEA:17989"/>
        <dbReference type="Rhea" id="RHEA-COMP:9863"/>
        <dbReference type="Rhea" id="RHEA-COMP:11604"/>
        <dbReference type="ChEBI" id="CHEBI:15378"/>
        <dbReference type="ChEBI" id="CHEBI:29999"/>
        <dbReference type="ChEBI" id="CHEBI:30616"/>
        <dbReference type="ChEBI" id="CHEBI:83421"/>
        <dbReference type="ChEBI" id="CHEBI:456216"/>
        <dbReference type="EC" id="2.7.11.1"/>
    </reaction>
</comment>
<evidence type="ECO:0000256" key="9">
    <source>
        <dbReference type="SAM" id="MobiDB-lite"/>
    </source>
</evidence>
<evidence type="ECO:0000313" key="10">
    <source>
        <dbReference type="Proteomes" id="UP000095287"/>
    </source>
</evidence>
<evidence type="ECO:0000256" key="8">
    <source>
        <dbReference type="ARBA" id="ARBA00048679"/>
    </source>
</evidence>